<dbReference type="EMBL" id="JAHWYN010000032">
    <property type="protein sequence ID" value="MBW4362691.1"/>
    <property type="molecule type" value="Genomic_DNA"/>
</dbReference>
<keyword evidence="3" id="KW-0804">Transcription</keyword>
<keyword evidence="6" id="KW-1185">Reference proteome</keyword>
<evidence type="ECO:0000256" key="1">
    <source>
        <dbReference type="ARBA" id="ARBA00023015"/>
    </source>
</evidence>
<evidence type="ECO:0000259" key="4">
    <source>
        <dbReference type="Pfam" id="PF00717"/>
    </source>
</evidence>
<evidence type="ECO:0000256" key="2">
    <source>
        <dbReference type="ARBA" id="ARBA00023125"/>
    </source>
</evidence>
<organism evidence="5 6">
    <name type="scientific">Flavobacterium taihuense</name>
    <dbReference type="NCBI Taxonomy" id="2857508"/>
    <lineage>
        <taxon>Bacteria</taxon>
        <taxon>Pseudomonadati</taxon>
        <taxon>Bacteroidota</taxon>
        <taxon>Flavobacteriia</taxon>
        <taxon>Flavobacteriales</taxon>
        <taxon>Flavobacteriaceae</taxon>
        <taxon>Flavobacterium</taxon>
    </lineage>
</organism>
<dbReference type="Pfam" id="PF00717">
    <property type="entry name" value="Peptidase_S24"/>
    <property type="match status" value="1"/>
</dbReference>
<accession>A0ABS6Y197</accession>
<dbReference type="Proteomes" id="UP000812031">
    <property type="component" value="Unassembled WGS sequence"/>
</dbReference>
<keyword evidence="2" id="KW-0238">DNA-binding</keyword>
<evidence type="ECO:0000313" key="6">
    <source>
        <dbReference type="Proteomes" id="UP000812031"/>
    </source>
</evidence>
<proteinExistence type="predicted"/>
<sequence length="255" mass="29162">MEIPLENQRIRTVIEFFCDGNELQFSKEIGISQPRINRLFNIDPRNSKYPLVTFDIIKAIINKFINVSAEWLVTGNGEMRKPEINSYSDISPKENSVNGPQSNIFKMKTDKMVQKQSVPLYDIQASASVVALFRDTNNEKPVDHITIPNLPKCDGAIYVSGDSMYPLLKSGDIIMYKKLSSHIDNIFWGEMYLVSLVNDDGDEFVMVKWVQKSEKGDEFIKLVSENRHHQPKDFHLNNVKGLALIKASVRVNSMY</sequence>
<protein>
    <submittedName>
        <fullName evidence="5">Peptidase S24</fullName>
    </submittedName>
</protein>
<gene>
    <name evidence="5" type="ORF">KZH69_19605</name>
</gene>
<dbReference type="RefSeq" id="WP_219319168.1">
    <property type="nucleotide sequence ID" value="NZ_JAHWYN010000032.1"/>
</dbReference>
<dbReference type="InterPro" id="IPR015927">
    <property type="entry name" value="Peptidase_S24_S26A/B/C"/>
</dbReference>
<evidence type="ECO:0000256" key="3">
    <source>
        <dbReference type="ARBA" id="ARBA00023163"/>
    </source>
</evidence>
<dbReference type="CDD" id="cd06462">
    <property type="entry name" value="Peptidase_S24_S26"/>
    <property type="match status" value="1"/>
</dbReference>
<comment type="caution">
    <text evidence="5">The sequence shown here is derived from an EMBL/GenBank/DDBJ whole genome shotgun (WGS) entry which is preliminary data.</text>
</comment>
<evidence type="ECO:0000313" key="5">
    <source>
        <dbReference type="EMBL" id="MBW4362691.1"/>
    </source>
</evidence>
<reference evidence="5 6" key="1">
    <citation type="submission" date="2021-07" db="EMBL/GenBank/DDBJ databases">
        <title>Flavobacterium sp. nov. isolated from sediment on the Taihu Lake.</title>
        <authorList>
            <person name="Qu J.-H."/>
        </authorList>
    </citation>
    <scope>NUCLEOTIDE SEQUENCE [LARGE SCALE GENOMIC DNA]</scope>
    <source>
        <strain evidence="5 6">NAS39</strain>
    </source>
</reference>
<dbReference type="PANTHER" id="PTHR40661">
    <property type="match status" value="1"/>
</dbReference>
<name>A0ABS6Y197_9FLAO</name>
<keyword evidence="1" id="KW-0805">Transcription regulation</keyword>
<feature type="domain" description="Peptidase S24/S26A/S26B/S26C" evidence="4">
    <location>
        <begin position="129"/>
        <end position="239"/>
    </location>
</feature>
<dbReference type="PANTHER" id="PTHR40661:SF1">
    <property type="entry name" value="HTH CRO_C1-TYPE DOMAIN-CONTAINING PROTEIN"/>
    <property type="match status" value="1"/>
</dbReference>